<name>A0A8A4TTS3_SULCO</name>
<evidence type="ECO:0000313" key="3">
    <source>
        <dbReference type="Proteomes" id="UP000663929"/>
    </source>
</evidence>
<accession>A0A8A4TTS3</accession>
<gene>
    <name evidence="2" type="ORF">J3U87_13005</name>
</gene>
<dbReference type="AlphaFoldDB" id="A0A8A4TTS3"/>
<dbReference type="KEGG" id="scor:J3U87_13005"/>
<evidence type="ECO:0000256" key="1">
    <source>
        <dbReference type="SAM" id="Phobius"/>
    </source>
</evidence>
<dbReference type="Gene3D" id="3.30.420.380">
    <property type="match status" value="1"/>
</dbReference>
<proteinExistence type="predicted"/>
<dbReference type="EMBL" id="CP071793">
    <property type="protein sequence ID" value="QTD53366.1"/>
    <property type="molecule type" value="Genomic_DNA"/>
</dbReference>
<dbReference type="Proteomes" id="UP000663929">
    <property type="component" value="Chromosome"/>
</dbReference>
<reference evidence="2" key="1">
    <citation type="submission" date="2021-03" db="EMBL/GenBank/DDBJ databases">
        <title>Acanthopleuribacteraceae sp. M133.</title>
        <authorList>
            <person name="Wang G."/>
        </authorList>
    </citation>
    <scope>NUCLEOTIDE SEQUENCE</scope>
    <source>
        <strain evidence="2">M133</strain>
    </source>
</reference>
<protein>
    <submittedName>
        <fullName evidence="2">PilN domain-containing protein</fullName>
    </submittedName>
</protein>
<dbReference type="SUPFAM" id="SSF53067">
    <property type="entry name" value="Actin-like ATPase domain"/>
    <property type="match status" value="1"/>
</dbReference>
<dbReference type="RefSeq" id="WP_237383469.1">
    <property type="nucleotide sequence ID" value="NZ_CP071793.1"/>
</dbReference>
<organism evidence="2 3">
    <name type="scientific">Sulfidibacter corallicola</name>
    <dbReference type="NCBI Taxonomy" id="2818388"/>
    <lineage>
        <taxon>Bacteria</taxon>
        <taxon>Pseudomonadati</taxon>
        <taxon>Acidobacteriota</taxon>
        <taxon>Holophagae</taxon>
        <taxon>Acanthopleuribacterales</taxon>
        <taxon>Acanthopleuribacteraceae</taxon>
        <taxon>Sulfidibacter</taxon>
    </lineage>
</organism>
<keyword evidence="1" id="KW-1133">Transmembrane helix</keyword>
<evidence type="ECO:0000313" key="2">
    <source>
        <dbReference type="EMBL" id="QTD53366.1"/>
    </source>
</evidence>
<keyword evidence="3" id="KW-1185">Reference proteome</keyword>
<keyword evidence="1" id="KW-0812">Transmembrane</keyword>
<sequence>MAQTGKLKLELNLRSKGWGLSFDQDRLHVTAIQNKLNQIRFTGNETIEGYEEKKEEEMLEFLEDFQAKFHVKRADAYLVIPRYQASVQIVDFPLEAKDNLEEVMEYQLGNYFPGDLEPWEFFPQILSKTDQLRVMIVAVKKEHLGHAFGFIRRWNLKLAGVTLDTLAIVNALGRTEGERHGQLRTMLLNFHKNGMEMAAINQGRLVSSMYFLYPPEEKPQALMRHLENGFAISRIDPNDFDQFIWSGTAPEPLAEFLTGELNLPRDVWVDAAGDPVSPTAMSSFGAAVTGVLDKPSLGLNMLPEKLRKRHKRLPVILGTVALILAGIIFLGLEIKEYSGLVRENNRAQVRLEDIQGRMNELSEARFRYDTVKEESDLFLRYQTPYLLSKLLFNLSQDLPDDTYLISLQIRRGTELKIQGESGSPYDVERILDGIPFIDDVKSGNAITSGRNSDDKKKFMINAKIKLEGLR</sequence>
<dbReference type="InterPro" id="IPR007813">
    <property type="entry name" value="PilN"/>
</dbReference>
<feature type="transmembrane region" description="Helical" evidence="1">
    <location>
        <begin position="313"/>
        <end position="332"/>
    </location>
</feature>
<keyword evidence="1" id="KW-0472">Membrane</keyword>
<dbReference type="InterPro" id="IPR043129">
    <property type="entry name" value="ATPase_NBD"/>
</dbReference>
<dbReference type="Pfam" id="PF05137">
    <property type="entry name" value="PilN"/>
    <property type="match status" value="1"/>
</dbReference>